<sequence length="178" mass="19434">LGKAIEPRLDESGSDFPVWRASLATTVGIVFESSKYFDEDATDYQPDCGRLVGILVENSVHVNLVPYIQGKHGREAFKAPKPPLGDPRHLNPNYRLRKSANCHPALLNNVGTSGSHRAGGKSANVVAVQNHPGNEDHVLLDSGATNSVSNDVRLPTEPTPKFTLLMVLCHNSKYHKFD</sequence>
<evidence type="ECO:0000313" key="2">
    <source>
        <dbReference type="Proteomes" id="UP000037035"/>
    </source>
</evidence>
<keyword evidence="2" id="KW-1185">Reference proteome</keyword>
<evidence type="ECO:0000313" key="1">
    <source>
        <dbReference type="EMBL" id="KNZ44906.1"/>
    </source>
</evidence>
<feature type="non-terminal residue" evidence="1">
    <location>
        <position position="1"/>
    </location>
</feature>
<dbReference type="VEuPathDB" id="FungiDB:VP01_8704g2"/>
<comment type="caution">
    <text evidence="1">The sequence shown here is derived from an EMBL/GenBank/DDBJ whole genome shotgun (WGS) entry which is preliminary data.</text>
</comment>
<proteinExistence type="predicted"/>
<protein>
    <submittedName>
        <fullName evidence="1">Uncharacterized protein</fullName>
    </submittedName>
</protein>
<dbReference type="AlphaFoldDB" id="A0A0L6U8S8"/>
<reference evidence="1 2" key="1">
    <citation type="submission" date="2015-08" db="EMBL/GenBank/DDBJ databases">
        <title>Next Generation Sequencing and Analysis of the Genome of Puccinia sorghi L Schw, the Causal Agent of Maize Common Rust.</title>
        <authorList>
            <person name="Rochi L."/>
            <person name="Burguener G."/>
            <person name="Darino M."/>
            <person name="Turjanski A."/>
            <person name="Kreff E."/>
            <person name="Dieguez M.J."/>
            <person name="Sacco F."/>
        </authorList>
    </citation>
    <scope>NUCLEOTIDE SEQUENCE [LARGE SCALE GENOMIC DNA]</scope>
    <source>
        <strain evidence="1 2">RO10H11247</strain>
    </source>
</reference>
<gene>
    <name evidence="1" type="ORF">VP01_8704g2</name>
</gene>
<organism evidence="1 2">
    <name type="scientific">Puccinia sorghi</name>
    <dbReference type="NCBI Taxonomy" id="27349"/>
    <lineage>
        <taxon>Eukaryota</taxon>
        <taxon>Fungi</taxon>
        <taxon>Dikarya</taxon>
        <taxon>Basidiomycota</taxon>
        <taxon>Pucciniomycotina</taxon>
        <taxon>Pucciniomycetes</taxon>
        <taxon>Pucciniales</taxon>
        <taxon>Pucciniaceae</taxon>
        <taxon>Puccinia</taxon>
    </lineage>
</organism>
<name>A0A0L6U8S8_9BASI</name>
<dbReference type="Proteomes" id="UP000037035">
    <property type="component" value="Unassembled WGS sequence"/>
</dbReference>
<dbReference type="OrthoDB" id="2516795at2759"/>
<dbReference type="EMBL" id="LAVV01014276">
    <property type="protein sequence ID" value="KNZ44906.1"/>
    <property type="molecule type" value="Genomic_DNA"/>
</dbReference>
<accession>A0A0L6U8S8</accession>